<dbReference type="GO" id="GO:0003677">
    <property type="term" value="F:DNA binding"/>
    <property type="evidence" value="ECO:0007669"/>
    <property type="project" value="UniProtKB-KW"/>
</dbReference>
<gene>
    <name evidence="4" type="ORF">KI688_004222</name>
</gene>
<feature type="compositionally biased region" description="Basic residues" evidence="2">
    <location>
        <begin position="372"/>
        <end position="384"/>
    </location>
</feature>
<dbReference type="EMBL" id="JAHRHY010000016">
    <property type="protein sequence ID" value="KAG9063340.1"/>
    <property type="molecule type" value="Genomic_DNA"/>
</dbReference>
<feature type="compositionally biased region" description="Polar residues" evidence="2">
    <location>
        <begin position="1263"/>
        <end position="1272"/>
    </location>
</feature>
<accession>A0A9P8BPG5</accession>
<dbReference type="SUPFAM" id="SSF88723">
    <property type="entry name" value="PIN domain-like"/>
    <property type="match status" value="1"/>
</dbReference>
<reference evidence="4" key="1">
    <citation type="submission" date="2021-06" db="EMBL/GenBank/DDBJ databases">
        <title>Genome Sequence of Mortierella hyaline Strain SCG-10, a Cold-Adapted, Nitrate-Reducing Fungus Isolated from Soil in Minnesota, USA.</title>
        <authorList>
            <person name="Aldossari N."/>
        </authorList>
    </citation>
    <scope>NUCLEOTIDE SEQUENCE</scope>
    <source>
        <strain evidence="4">SCG-10</strain>
    </source>
</reference>
<feature type="compositionally biased region" description="Low complexity" evidence="2">
    <location>
        <begin position="422"/>
        <end position="434"/>
    </location>
</feature>
<keyword evidence="1" id="KW-0238">DNA-binding</keyword>
<evidence type="ECO:0000313" key="5">
    <source>
        <dbReference type="Proteomes" id="UP000707451"/>
    </source>
</evidence>
<evidence type="ECO:0000313" key="4">
    <source>
        <dbReference type="EMBL" id="KAG9063340.1"/>
    </source>
</evidence>
<organism evidence="4 5">
    <name type="scientific">Linnemannia hyalina</name>
    <dbReference type="NCBI Taxonomy" id="64524"/>
    <lineage>
        <taxon>Eukaryota</taxon>
        <taxon>Fungi</taxon>
        <taxon>Fungi incertae sedis</taxon>
        <taxon>Mucoromycota</taxon>
        <taxon>Mortierellomycotina</taxon>
        <taxon>Mortierellomycetes</taxon>
        <taxon>Mortierellales</taxon>
        <taxon>Mortierellaceae</taxon>
        <taxon>Linnemannia</taxon>
    </lineage>
</organism>
<name>A0A9P8BPG5_9FUNG</name>
<feature type="domain" description="Cas12f1-like TNB" evidence="3">
    <location>
        <begin position="1138"/>
        <end position="1202"/>
    </location>
</feature>
<feature type="region of interest" description="Disordered" evidence="2">
    <location>
        <begin position="1222"/>
        <end position="1272"/>
    </location>
</feature>
<dbReference type="PANTHER" id="PTHR11081">
    <property type="entry name" value="FLAP ENDONUCLEASE FAMILY MEMBER"/>
    <property type="match status" value="1"/>
</dbReference>
<feature type="region of interest" description="Disordered" evidence="2">
    <location>
        <begin position="356"/>
        <end position="440"/>
    </location>
</feature>
<comment type="caution">
    <text evidence="4">The sequence shown here is derived from an EMBL/GenBank/DDBJ whole genome shotgun (WGS) entry which is preliminary data.</text>
</comment>
<dbReference type="OrthoDB" id="2436419at2759"/>
<dbReference type="Proteomes" id="UP000707451">
    <property type="component" value="Unassembled WGS sequence"/>
</dbReference>
<sequence>MGVPLLWPHIRQEGHEATLLWQFPQGPLPPDALYRVDLLASFFPSIRRIFSSSTHDYLTSNVIFERHLVSSRIPKASSVLYIDGPSPEEKRETRQLREEKRIIALQKAHIWLCNMETRVGGRRRVRKRDFTKLDKLIRAAFYWTPDARASLAIYLRVQGWTVVECPSEADIAIAIDSQPQDIVVSGDSDMLIYATVHTIWRPISRGKYLVYDLPNVLSYLGISRLALTVLGIVCKNDYTSNLTRMGLSTNIKILKSLEEMKDPAAGVEPVTEANVETMVKRYLAHPEVVRRNPAATHFEAAVRVFAGRQFKVAVATTPSQPSDHTSSTNCSTQKSSDLAALVADQLVQQTDVFNRYATVDRPPDQRPPPHSSGRRYKHRQRYAIKTRSQVVKHEPPEAMKQNQWKPYKSAPDSPLEPQSAVSSSKPKSPKRLPSAEGMDKKDLVNAMARDHPMRTLDIGTVNANATRGLNREFGPEGSSVYLPRVKIALRDIAHQSSHVKRVCQRAIGLYLERLALSINESVVPAVPAVPVVPALPMVMDVVGTIESVQPLQQQPLQQQPLQQQPLQKQASKLHAEDRLILDKLCPKFTAKDIADGRNINDGTTEDLTKPDDSEHDETLDKKNEPLQFLMCLLNAVYSGKLPKRQKGKEKGGAPSIDSPSAVCTFIERARDFLPAITKDGDGLERDFAGSSFLRSTALQLSVELKKHYRNGSTDLCEKFALLKTKKLLPLEARDCVDPDITAFENFVLLNRVCGCPRSLVPMSSFENKFITVSELELTRIFWRDPMLKTVLQSYAWPDFPSIEYADQVSQTDVGMWLSRAVPGCLITKLLTDIGGYSEVERKKLRNYSRSTRLMPLEDTRRHIQQIRHADFQPTSYTDKGYVLHGSIRTDGFRLQLIAFKMNELHSVKYRQLPADRLPNRLTSTVAGTDYFLTEIRNVVSTPQDVVDLWGCDPKRIKILGIDLGQAFVVGASALLPSRNKHLDAEGGPEGAQKDPLVKQPTTKYFNLAVKQKAVYQPTLKHRRWLEQRKAQPLEGGGSICQIETSLPARFGPDASIAEYTTRMQEVEAQLGSFYGSVVLKKHRWNARKARDEEYRLIANRLLEMVGGSLGAKRKESNKIVIGVGLGQFSSRIRLSSLHESFESYFIQKARSLGYIVVGVNEYYTSKKCPTCGGFVGQVDLRRLYCSECKKYMHRDVMAGHNICNVIRGHLLKQERPRYLQPKDIDGNYPWEEKQSFRPHPGGSGAGGHKGKGVKRKATDEGTDSSQFRRVSV</sequence>
<dbReference type="Pfam" id="PF07282">
    <property type="entry name" value="Cas12f1-like_TNB"/>
    <property type="match status" value="1"/>
</dbReference>
<dbReference type="Gene3D" id="3.40.50.1010">
    <property type="entry name" value="5'-nuclease"/>
    <property type="match status" value="1"/>
</dbReference>
<dbReference type="InterPro" id="IPR010095">
    <property type="entry name" value="Cas12f1-like_TNB"/>
</dbReference>
<evidence type="ECO:0000259" key="3">
    <source>
        <dbReference type="Pfam" id="PF07282"/>
    </source>
</evidence>
<feature type="compositionally biased region" description="Basic and acidic residues" evidence="2">
    <location>
        <begin position="606"/>
        <end position="620"/>
    </location>
</feature>
<keyword evidence="5" id="KW-1185">Reference proteome</keyword>
<dbReference type="InterPro" id="IPR029060">
    <property type="entry name" value="PIN-like_dom_sf"/>
</dbReference>
<evidence type="ECO:0000256" key="1">
    <source>
        <dbReference type="ARBA" id="ARBA00023125"/>
    </source>
</evidence>
<proteinExistence type="predicted"/>
<evidence type="ECO:0000256" key="2">
    <source>
        <dbReference type="SAM" id="MobiDB-lite"/>
    </source>
</evidence>
<dbReference type="InterPro" id="IPR006084">
    <property type="entry name" value="XPG/Rad2"/>
</dbReference>
<feature type="compositionally biased region" description="Basic and acidic residues" evidence="2">
    <location>
        <begin position="1222"/>
        <end position="1235"/>
    </location>
</feature>
<feature type="region of interest" description="Disordered" evidence="2">
    <location>
        <begin position="595"/>
        <end position="620"/>
    </location>
</feature>
<dbReference type="AlphaFoldDB" id="A0A9P8BPG5"/>
<protein>
    <recommendedName>
        <fullName evidence="3">Cas12f1-like TNB domain-containing protein</fullName>
    </recommendedName>
</protein>